<dbReference type="FunFam" id="1.20.140.10:FF:000007">
    <property type="entry name" value="Acyl-coenzyme A oxidase"/>
    <property type="match status" value="1"/>
</dbReference>
<dbReference type="Proteomes" id="UP000198960">
    <property type="component" value="Unassembled WGS sequence"/>
</dbReference>
<dbReference type="AlphaFoldDB" id="A0A1H8W3V5"/>
<feature type="compositionally biased region" description="Basic and acidic residues" evidence="11">
    <location>
        <begin position="650"/>
        <end position="663"/>
    </location>
</feature>
<dbReference type="InterPro" id="IPR009100">
    <property type="entry name" value="AcylCoA_DH/oxidase_NM_dom_sf"/>
</dbReference>
<dbReference type="InterPro" id="IPR037069">
    <property type="entry name" value="AcylCoA_DH/ox_N_sf"/>
</dbReference>
<evidence type="ECO:0000259" key="14">
    <source>
        <dbReference type="Pfam" id="PF02771"/>
    </source>
</evidence>
<dbReference type="FunFam" id="1.20.140.10:FF:000010">
    <property type="entry name" value="Acyl-coenzyme A oxidase"/>
    <property type="match status" value="1"/>
</dbReference>
<dbReference type="RefSeq" id="WP_091947863.1">
    <property type="nucleotide sequence ID" value="NZ_FOEE01000016.1"/>
</dbReference>
<feature type="domain" description="Acyl-CoA dehydrogenase/oxidase N-terminal" evidence="14">
    <location>
        <begin position="26"/>
        <end position="130"/>
    </location>
</feature>
<dbReference type="PANTHER" id="PTHR10909">
    <property type="entry name" value="ELECTRON TRANSPORT OXIDOREDUCTASE"/>
    <property type="match status" value="1"/>
</dbReference>
<dbReference type="InterPro" id="IPR055060">
    <property type="entry name" value="ACOX_C_alpha1"/>
</dbReference>
<dbReference type="Pfam" id="PF01756">
    <property type="entry name" value="ACOX"/>
    <property type="match status" value="1"/>
</dbReference>
<dbReference type="InterPro" id="IPR013786">
    <property type="entry name" value="AcylCoA_DH/ox_N"/>
</dbReference>
<accession>A0A1H8W3V5</accession>
<name>A0A1H8W3V5_9ACTN</name>
<dbReference type="InterPro" id="IPR006091">
    <property type="entry name" value="Acyl-CoA_Oxase/DH_mid-dom"/>
</dbReference>
<dbReference type="SUPFAM" id="SSF56645">
    <property type="entry name" value="Acyl-CoA dehydrogenase NM domain-like"/>
    <property type="match status" value="1"/>
</dbReference>
<evidence type="ECO:0000259" key="13">
    <source>
        <dbReference type="Pfam" id="PF02770"/>
    </source>
</evidence>
<evidence type="ECO:0000256" key="1">
    <source>
        <dbReference type="ARBA" id="ARBA00001974"/>
    </source>
</evidence>
<dbReference type="InterPro" id="IPR036250">
    <property type="entry name" value="AcylCo_DH-like_C"/>
</dbReference>
<evidence type="ECO:0000256" key="4">
    <source>
        <dbReference type="ARBA" id="ARBA00012870"/>
    </source>
</evidence>
<keyword evidence="7" id="KW-0276">Fatty acid metabolism</keyword>
<keyword evidence="10" id="KW-0576">Peroxisome</keyword>
<keyword evidence="9" id="KW-0443">Lipid metabolism</keyword>
<sequence length="688" mass="75262">MTQSLPRSVDPQRLQEVLDGRWSHVRRAAREQLAGETFAPVYGETMQEARERITRLAVELAATGRVGLGFPKEYGGEADAGGSVTSIEMLAFGDLSLMVKAGVQWGLFGGAVQLLGTRRHHDAYLRDIMSFALPGSFAMTETGHGSDVQQLRTTCTYDPRTQTFDLHTPHQAARKDYIGNAAKDGRMAVVFAQLITGGENRGVHAWLVPIRDAEGAPLPGVTIGDDGPKAGLLGVDNGRLSFDHVAVPRDMLLDRYGQVAADGTYTSSIENETRRFFTMLGTLVRGRVSVGGSAGSATKTALDIAVRYGEVRRQFTAPGRDREIVVNDYLVHQRKLLPALATSYALHFAQEELVGTMHDVQTAVHEHGQEVDEAAQRELESRAAGLKVANTWHATRAIQMCREACGGAGYLQENRLPQLKADTDVFSTFEGDNTVLLQLVAKGLLTGYRDAFGSLDGWGKVSFFADMVRETVLERTAARGLIARLIDAVPGRDEEVPLRDRGWQLKMFEFREKHTLEGAIRRLRRNAEVEGMEPFDMFNDVQDHVLRTAQTHIDRIVLEAFVAGVDRATDPDAQALLDAVCDLYALSTIEADKGWFLEHGQLTPARSKAVTATVNQLLKELRPHLVTLVDGFAIPHEWKRAAILEEEADRQEAMAAHDAELRAEAGAGTPADTAPGDTATSVEVPPGQ</sequence>
<dbReference type="Gene3D" id="1.10.540.10">
    <property type="entry name" value="Acyl-CoA dehydrogenase/oxidase, N-terminal domain"/>
    <property type="match status" value="1"/>
</dbReference>
<dbReference type="Gene3D" id="1.20.140.10">
    <property type="entry name" value="Butyryl-CoA Dehydrogenase, subunit A, domain 3"/>
    <property type="match status" value="2"/>
</dbReference>
<evidence type="ECO:0000256" key="7">
    <source>
        <dbReference type="ARBA" id="ARBA00022832"/>
    </source>
</evidence>
<comment type="subcellular location">
    <subcellularLocation>
        <location evidence="2">Peroxisome</location>
    </subcellularLocation>
</comment>
<feature type="domain" description="Acyl-CoA oxidase C-alpha1" evidence="15">
    <location>
        <begin position="281"/>
        <end position="445"/>
    </location>
</feature>
<reference evidence="17" key="1">
    <citation type="submission" date="2016-10" db="EMBL/GenBank/DDBJ databases">
        <authorList>
            <person name="Varghese N."/>
            <person name="Submissions S."/>
        </authorList>
    </citation>
    <scope>NUCLEOTIDE SEQUENCE [LARGE SCALE GENOMIC DNA]</scope>
    <source>
        <strain evidence="17">DSM 45413</strain>
    </source>
</reference>
<comment type="similarity">
    <text evidence="3">Belongs to the acyl-CoA oxidase family.</text>
</comment>
<feature type="compositionally biased region" description="Low complexity" evidence="11">
    <location>
        <begin position="665"/>
        <end position="680"/>
    </location>
</feature>
<dbReference type="STRING" id="673521.SAMN05660991_04019"/>
<dbReference type="GO" id="GO:0055088">
    <property type="term" value="P:lipid homeostasis"/>
    <property type="evidence" value="ECO:0007669"/>
    <property type="project" value="TreeGrafter"/>
</dbReference>
<dbReference type="Pfam" id="PF02770">
    <property type="entry name" value="Acyl-CoA_dh_M"/>
    <property type="match status" value="1"/>
</dbReference>
<dbReference type="GO" id="GO:0071949">
    <property type="term" value="F:FAD binding"/>
    <property type="evidence" value="ECO:0007669"/>
    <property type="project" value="InterPro"/>
</dbReference>
<dbReference type="GO" id="GO:0033540">
    <property type="term" value="P:fatty acid beta-oxidation using acyl-CoA oxidase"/>
    <property type="evidence" value="ECO:0007669"/>
    <property type="project" value="TreeGrafter"/>
</dbReference>
<dbReference type="GO" id="GO:0005504">
    <property type="term" value="F:fatty acid binding"/>
    <property type="evidence" value="ECO:0007669"/>
    <property type="project" value="TreeGrafter"/>
</dbReference>
<dbReference type="InterPro" id="IPR012258">
    <property type="entry name" value="Acyl-CoA_oxidase"/>
</dbReference>
<dbReference type="PIRSF" id="PIRSF000168">
    <property type="entry name" value="Acyl-CoA_oxidase"/>
    <property type="match status" value="1"/>
</dbReference>
<dbReference type="Pfam" id="PF02771">
    <property type="entry name" value="Acyl-CoA_dh_N"/>
    <property type="match status" value="1"/>
</dbReference>
<keyword evidence="5" id="KW-0285">Flavoprotein</keyword>
<keyword evidence="17" id="KW-1185">Reference proteome</keyword>
<dbReference type="InterPro" id="IPR002655">
    <property type="entry name" value="Acyl-CoA_oxidase_C"/>
</dbReference>
<dbReference type="OrthoDB" id="1144545at2"/>
<dbReference type="InterPro" id="IPR046373">
    <property type="entry name" value="Acyl-CoA_Oxase/DH_mid-dom_sf"/>
</dbReference>
<evidence type="ECO:0000256" key="3">
    <source>
        <dbReference type="ARBA" id="ARBA00006288"/>
    </source>
</evidence>
<evidence type="ECO:0000256" key="5">
    <source>
        <dbReference type="ARBA" id="ARBA00022630"/>
    </source>
</evidence>
<evidence type="ECO:0000313" key="17">
    <source>
        <dbReference type="Proteomes" id="UP000198960"/>
    </source>
</evidence>
<dbReference type="FunFam" id="2.40.110.10:FF:000005">
    <property type="entry name" value="Acyl-coenzyme A oxidase"/>
    <property type="match status" value="1"/>
</dbReference>
<dbReference type="EMBL" id="FOEE01000016">
    <property type="protein sequence ID" value="SEP22290.1"/>
    <property type="molecule type" value="Genomic_DNA"/>
</dbReference>
<proteinExistence type="inferred from homology"/>
<dbReference type="SUPFAM" id="SSF47203">
    <property type="entry name" value="Acyl-CoA dehydrogenase C-terminal domain-like"/>
    <property type="match status" value="2"/>
</dbReference>
<organism evidence="16 17">
    <name type="scientific">Trujillonella endophytica</name>
    <dbReference type="NCBI Taxonomy" id="673521"/>
    <lineage>
        <taxon>Bacteria</taxon>
        <taxon>Bacillati</taxon>
        <taxon>Actinomycetota</taxon>
        <taxon>Actinomycetes</taxon>
        <taxon>Geodermatophilales</taxon>
        <taxon>Geodermatophilaceae</taxon>
        <taxon>Trujillonella</taxon>
    </lineage>
</organism>
<feature type="region of interest" description="Disordered" evidence="11">
    <location>
        <begin position="649"/>
        <end position="688"/>
    </location>
</feature>
<evidence type="ECO:0000256" key="8">
    <source>
        <dbReference type="ARBA" id="ARBA00023002"/>
    </source>
</evidence>
<dbReference type="Gene3D" id="2.40.110.10">
    <property type="entry name" value="Butyryl-CoA Dehydrogenase, subunit A, domain 2"/>
    <property type="match status" value="1"/>
</dbReference>
<gene>
    <name evidence="16" type="ORF">SAMN05660991_04019</name>
</gene>
<evidence type="ECO:0000256" key="6">
    <source>
        <dbReference type="ARBA" id="ARBA00022827"/>
    </source>
</evidence>
<dbReference type="EC" id="1.3.3.6" evidence="4"/>
<feature type="domain" description="Acyl-CoA oxidase C-terminal" evidence="12">
    <location>
        <begin position="505"/>
        <end position="635"/>
    </location>
</feature>
<evidence type="ECO:0000313" key="16">
    <source>
        <dbReference type="EMBL" id="SEP22290.1"/>
    </source>
</evidence>
<evidence type="ECO:0000256" key="10">
    <source>
        <dbReference type="ARBA" id="ARBA00023140"/>
    </source>
</evidence>
<protein>
    <recommendedName>
        <fullName evidence="4">acyl-CoA oxidase</fullName>
        <ecNumber evidence="4">1.3.3.6</ecNumber>
    </recommendedName>
</protein>
<keyword evidence="8" id="KW-0560">Oxidoreductase</keyword>
<evidence type="ECO:0000256" key="2">
    <source>
        <dbReference type="ARBA" id="ARBA00004275"/>
    </source>
</evidence>
<evidence type="ECO:0000259" key="12">
    <source>
        <dbReference type="Pfam" id="PF01756"/>
    </source>
</evidence>
<evidence type="ECO:0000256" key="9">
    <source>
        <dbReference type="ARBA" id="ARBA00023098"/>
    </source>
</evidence>
<keyword evidence="6" id="KW-0274">FAD</keyword>
<feature type="domain" description="Acyl-CoA oxidase/dehydrogenase middle" evidence="13">
    <location>
        <begin position="136"/>
        <end position="245"/>
    </location>
</feature>
<evidence type="ECO:0000256" key="11">
    <source>
        <dbReference type="SAM" id="MobiDB-lite"/>
    </source>
</evidence>
<dbReference type="GO" id="GO:0003997">
    <property type="term" value="F:acyl-CoA oxidase activity"/>
    <property type="evidence" value="ECO:0007669"/>
    <property type="project" value="UniProtKB-EC"/>
</dbReference>
<dbReference type="Pfam" id="PF22924">
    <property type="entry name" value="ACOX_C_alpha1"/>
    <property type="match status" value="1"/>
</dbReference>
<comment type="cofactor">
    <cofactor evidence="1">
        <name>FAD</name>
        <dbReference type="ChEBI" id="CHEBI:57692"/>
    </cofactor>
</comment>
<evidence type="ECO:0000259" key="15">
    <source>
        <dbReference type="Pfam" id="PF22924"/>
    </source>
</evidence>